<dbReference type="HOGENOM" id="CLU_2884302_0_0_4"/>
<name>K1JLS7_9BURK</name>
<dbReference type="EMBL" id="ADMG01000031">
    <property type="protein sequence ID" value="EKB31161.1"/>
    <property type="molecule type" value="Genomic_DNA"/>
</dbReference>
<organism evidence="1 2">
    <name type="scientific">Sutterella wadsworthensis 2_1_59BFAA</name>
    <dbReference type="NCBI Taxonomy" id="742823"/>
    <lineage>
        <taxon>Bacteria</taxon>
        <taxon>Pseudomonadati</taxon>
        <taxon>Pseudomonadota</taxon>
        <taxon>Betaproteobacteria</taxon>
        <taxon>Burkholderiales</taxon>
        <taxon>Sutterellaceae</taxon>
        <taxon>Sutterella</taxon>
    </lineage>
</organism>
<comment type="caution">
    <text evidence="1">The sequence shown here is derived from an EMBL/GenBank/DDBJ whole genome shotgun (WGS) entry which is preliminary data.</text>
</comment>
<evidence type="ECO:0000313" key="2">
    <source>
        <dbReference type="Proteomes" id="UP000005835"/>
    </source>
</evidence>
<proteinExistence type="predicted"/>
<reference evidence="1 2" key="1">
    <citation type="submission" date="2012-05" db="EMBL/GenBank/DDBJ databases">
        <title>The Genome Sequence of Sutterella wadsworthensis 2_1_59BFAA.</title>
        <authorList>
            <consortium name="The Broad Institute Genome Sequencing Platform"/>
            <person name="Earl A."/>
            <person name="Ward D."/>
            <person name="Feldgarden M."/>
            <person name="Gevers D."/>
            <person name="Daigneault M."/>
            <person name="Strauss J."/>
            <person name="Allen-Vercoe E."/>
            <person name="Walker B."/>
            <person name="Young S.K."/>
            <person name="Zeng Q."/>
            <person name="Gargeya S."/>
            <person name="Fitzgerald M."/>
            <person name="Haas B."/>
            <person name="Abouelleil A."/>
            <person name="Alvarado L."/>
            <person name="Arachchi H.M."/>
            <person name="Berlin A.M."/>
            <person name="Chapman S.B."/>
            <person name="Goldberg J."/>
            <person name="Griggs A."/>
            <person name="Gujja S."/>
            <person name="Hansen M."/>
            <person name="Howarth C."/>
            <person name="Imamovic A."/>
            <person name="Larimer J."/>
            <person name="McCowen C."/>
            <person name="Montmayeur A."/>
            <person name="Murphy C."/>
            <person name="Neiman D."/>
            <person name="Pearson M."/>
            <person name="Priest M."/>
            <person name="Roberts A."/>
            <person name="Saif S."/>
            <person name="Shea T."/>
            <person name="Sisk P."/>
            <person name="Sykes S."/>
            <person name="Wortman J."/>
            <person name="Nusbaum C."/>
            <person name="Birren B."/>
        </authorList>
    </citation>
    <scope>NUCLEOTIDE SEQUENCE [LARGE SCALE GENOMIC DNA]</scope>
    <source>
        <strain evidence="1 2">2_1_59BFAA</strain>
    </source>
</reference>
<sequence>MIYVIALRQAARTGDRWQVLPRAYYSICEALADARRARLRFPLLYFRVARRPTAEKLPDIYRW</sequence>
<dbReference type="AlphaFoldDB" id="K1JLS7"/>
<dbReference type="STRING" id="742823.HMPREF9465_01266"/>
<evidence type="ECO:0000313" key="1">
    <source>
        <dbReference type="EMBL" id="EKB31161.1"/>
    </source>
</evidence>
<accession>K1JLS7</accession>
<protein>
    <submittedName>
        <fullName evidence="1">Uncharacterized protein</fullName>
    </submittedName>
</protein>
<keyword evidence="2" id="KW-1185">Reference proteome</keyword>
<dbReference type="Proteomes" id="UP000005835">
    <property type="component" value="Unassembled WGS sequence"/>
</dbReference>
<gene>
    <name evidence="1" type="ORF">HMPREF9465_01266</name>
</gene>